<dbReference type="PANTHER" id="PTHR43123:SF1">
    <property type="entry name" value="POLYSACCHARIDE DEACETYLASE-RELATED"/>
    <property type="match status" value="1"/>
</dbReference>
<feature type="domain" description="NodB homology" evidence="5">
    <location>
        <begin position="1"/>
        <end position="213"/>
    </location>
</feature>
<accession>A0AA41Z462</accession>
<proteinExistence type="inferred from homology"/>
<evidence type="ECO:0000313" key="6">
    <source>
        <dbReference type="EMBL" id="MCW6512686.1"/>
    </source>
</evidence>
<evidence type="ECO:0000256" key="2">
    <source>
        <dbReference type="ARBA" id="ARBA00010973"/>
    </source>
</evidence>
<evidence type="ECO:0000256" key="3">
    <source>
        <dbReference type="ARBA" id="ARBA00020071"/>
    </source>
</evidence>
<dbReference type="GO" id="GO:0005975">
    <property type="term" value="P:carbohydrate metabolic process"/>
    <property type="evidence" value="ECO:0007669"/>
    <property type="project" value="InterPro"/>
</dbReference>
<dbReference type="RefSeq" id="WP_282589061.1">
    <property type="nucleotide sequence ID" value="NZ_JAMOIM010000060.1"/>
</dbReference>
<dbReference type="SUPFAM" id="SSF88713">
    <property type="entry name" value="Glycoside hydrolase/deacetylase"/>
    <property type="match status" value="1"/>
</dbReference>
<protein>
    <recommendedName>
        <fullName evidence="3">Chitooligosaccharide deacetylase</fullName>
    </recommendedName>
    <alternativeName>
        <fullName evidence="4">Nodulation protein B</fullName>
    </alternativeName>
</protein>
<dbReference type="GO" id="GO:0016810">
    <property type="term" value="F:hydrolase activity, acting on carbon-nitrogen (but not peptide) bonds"/>
    <property type="evidence" value="ECO:0007669"/>
    <property type="project" value="InterPro"/>
</dbReference>
<comment type="function">
    <text evidence="1">Is involved in generating a small heat-stable compound (Nod), an acylated oligomer of N-acetylglucosamine, that stimulates mitosis in various plant protoplasts.</text>
</comment>
<evidence type="ECO:0000259" key="5">
    <source>
        <dbReference type="PROSITE" id="PS51677"/>
    </source>
</evidence>
<evidence type="ECO:0000313" key="7">
    <source>
        <dbReference type="Proteomes" id="UP001165667"/>
    </source>
</evidence>
<dbReference type="PANTHER" id="PTHR43123">
    <property type="entry name" value="POLYSACCHARIDE DEACETYLASE-RELATED"/>
    <property type="match status" value="1"/>
</dbReference>
<keyword evidence="7" id="KW-1185">Reference proteome</keyword>
<sequence>MFDYGSHVGFWRVLRILAERNMTATMFGCALAIERNLAITQAIKANGYDICCHGYRWEQHQTLTEDQERERIRLAIASLQATMGARPTGWYCRYGPSVNTRRLLVEEGRFLYDPDAYNDELPYWTSVDGKSHLVVPYSLANNDGKFVRGGVATGSEFFLFLREAFDLLCREGATAPKMMSVGLHPRLIGHPARAAGLEQFLDHVLTHPDVWVCRREDVAAQWYANHAPQVRC</sequence>
<comment type="caution">
    <text evidence="6">The sequence shown here is derived from an EMBL/GenBank/DDBJ whole genome shotgun (WGS) entry which is preliminary data.</text>
</comment>
<organism evidence="6 7">
    <name type="scientific">Lichenifustis flavocetrariae</name>
    <dbReference type="NCBI Taxonomy" id="2949735"/>
    <lineage>
        <taxon>Bacteria</taxon>
        <taxon>Pseudomonadati</taxon>
        <taxon>Pseudomonadota</taxon>
        <taxon>Alphaproteobacteria</taxon>
        <taxon>Hyphomicrobiales</taxon>
        <taxon>Lichenihabitantaceae</taxon>
        <taxon>Lichenifustis</taxon>
    </lineage>
</organism>
<dbReference type="EMBL" id="JAMOIM010000060">
    <property type="protein sequence ID" value="MCW6512686.1"/>
    <property type="molecule type" value="Genomic_DNA"/>
</dbReference>
<dbReference type="InterPro" id="IPR011330">
    <property type="entry name" value="Glyco_hydro/deAcase_b/a-brl"/>
</dbReference>
<dbReference type="InterPro" id="IPR002509">
    <property type="entry name" value="NODB_dom"/>
</dbReference>
<dbReference type="Proteomes" id="UP001165667">
    <property type="component" value="Unassembled WGS sequence"/>
</dbReference>
<name>A0AA41Z462_9HYPH</name>
<gene>
    <name evidence="6" type="ORF">M8523_32790</name>
</gene>
<dbReference type="PROSITE" id="PS51677">
    <property type="entry name" value="NODB"/>
    <property type="match status" value="1"/>
</dbReference>
<comment type="similarity">
    <text evidence="2">Belongs to the polysaccharide deacetylase family.</text>
</comment>
<reference evidence="6" key="1">
    <citation type="submission" date="2022-05" db="EMBL/GenBank/DDBJ databases">
        <authorList>
            <person name="Pankratov T."/>
        </authorList>
    </citation>
    <scope>NUCLEOTIDE SEQUENCE</scope>
    <source>
        <strain evidence="6">BP6-180914</strain>
    </source>
</reference>
<evidence type="ECO:0000256" key="4">
    <source>
        <dbReference type="ARBA" id="ARBA00032976"/>
    </source>
</evidence>
<dbReference type="Gene3D" id="3.20.20.370">
    <property type="entry name" value="Glycoside hydrolase/deacetylase"/>
    <property type="match status" value="1"/>
</dbReference>
<dbReference type="AlphaFoldDB" id="A0AA41Z462"/>
<dbReference type="Pfam" id="PF01522">
    <property type="entry name" value="Polysacc_deac_1"/>
    <property type="match status" value="1"/>
</dbReference>
<evidence type="ECO:0000256" key="1">
    <source>
        <dbReference type="ARBA" id="ARBA00003236"/>
    </source>
</evidence>